<keyword evidence="1" id="KW-0812">Transmembrane</keyword>
<accession>A0A1H0M3Z5</accession>
<proteinExistence type="predicted"/>
<keyword evidence="1" id="KW-0472">Membrane</keyword>
<gene>
    <name evidence="2" type="ORF">SAMN05192558_104398</name>
</gene>
<dbReference type="Proteomes" id="UP000199651">
    <property type="component" value="Unassembled WGS sequence"/>
</dbReference>
<evidence type="ECO:0008006" key="4">
    <source>
        <dbReference type="Google" id="ProtNLM"/>
    </source>
</evidence>
<keyword evidence="3" id="KW-1185">Reference proteome</keyword>
<protein>
    <recommendedName>
        <fullName evidence="4">Secreted protein</fullName>
    </recommendedName>
</protein>
<dbReference type="EMBL" id="FNJB01000004">
    <property type="protein sequence ID" value="SDO74860.1"/>
    <property type="molecule type" value="Genomic_DNA"/>
</dbReference>
<dbReference type="STRING" id="504798.SAMN05421871_10562"/>
<dbReference type="OrthoDB" id="7502542at2"/>
<name>A0A1H0M3Z5_9PSEU</name>
<dbReference type="AlphaFoldDB" id="A0A1H0M3Z5"/>
<organism evidence="2 3">
    <name type="scientific">Actinokineospora alba</name>
    <dbReference type="NCBI Taxonomy" id="504798"/>
    <lineage>
        <taxon>Bacteria</taxon>
        <taxon>Bacillati</taxon>
        <taxon>Actinomycetota</taxon>
        <taxon>Actinomycetes</taxon>
        <taxon>Pseudonocardiales</taxon>
        <taxon>Pseudonocardiaceae</taxon>
        <taxon>Actinokineospora</taxon>
    </lineage>
</organism>
<dbReference type="RefSeq" id="WP_091373972.1">
    <property type="nucleotide sequence ID" value="NZ_FNDV01000005.1"/>
</dbReference>
<reference evidence="3" key="1">
    <citation type="submission" date="2016-10" db="EMBL/GenBank/DDBJ databases">
        <authorList>
            <person name="Varghese N."/>
            <person name="Submissions S."/>
        </authorList>
    </citation>
    <scope>NUCLEOTIDE SEQUENCE [LARGE SCALE GENOMIC DNA]</scope>
    <source>
        <strain evidence="3">IBRC-M 10655</strain>
    </source>
</reference>
<evidence type="ECO:0000313" key="3">
    <source>
        <dbReference type="Proteomes" id="UP000199651"/>
    </source>
</evidence>
<sequence>MSTGTIIGIVIAVVVILVVIAVLVMMRRRRAHLREQFGPEYDRTVAEQPRREAERELAQREKRHAELDIKELTPTLRDRYSQHWALVQEQFVDRPSPSVEEADRLVTALMAERGYPTEDYDQQVADLSVGHAQTLEHYREAHEIKERNARTQVSTEELRAAMVHYRALFDDLLGPAEHHTNQR</sequence>
<evidence type="ECO:0000256" key="1">
    <source>
        <dbReference type="SAM" id="Phobius"/>
    </source>
</evidence>
<evidence type="ECO:0000313" key="2">
    <source>
        <dbReference type="EMBL" id="SDO74860.1"/>
    </source>
</evidence>
<keyword evidence="1" id="KW-1133">Transmembrane helix</keyword>
<feature type="transmembrane region" description="Helical" evidence="1">
    <location>
        <begin position="6"/>
        <end position="26"/>
    </location>
</feature>